<keyword evidence="5 7" id="KW-0378">Hydrolase</keyword>
<comment type="function">
    <text evidence="7">Single strand-specific metallo-endoribonuclease involved in late-stage 70S ribosome quality control and in maturation of the 3' terminus of the 16S rRNA.</text>
</comment>
<sequence>MTATMEPLVDTLIEDARWNSAGIEDLAEAAARAVMETHGLPPEGYEISLLACDDRRIAALNEDFRGKPVPTNVLSWPSEERGAEADGATPHPPRRGVGGMPAELGDIAIAYETCAREAEEHGKAMADHVTHLLVHGMLHLLGYDHIRDRDGDLMEATEVRILAKLGVNDPYEWTGARRAPDELERDDGR</sequence>
<dbReference type="PANTHER" id="PTHR46986">
    <property type="entry name" value="ENDORIBONUCLEASE YBEY, CHLOROPLASTIC"/>
    <property type="match status" value="1"/>
</dbReference>
<dbReference type="NCBIfam" id="TIGR00043">
    <property type="entry name" value="rRNA maturation RNase YbeY"/>
    <property type="match status" value="1"/>
</dbReference>
<keyword evidence="6 7" id="KW-0862">Zinc</keyword>
<keyword evidence="2 7" id="KW-0540">Nuclease</keyword>
<dbReference type="HAMAP" id="MF_00009">
    <property type="entry name" value="Endoribonucl_YbeY"/>
    <property type="match status" value="1"/>
</dbReference>
<gene>
    <name evidence="7" type="primary">ybeY</name>
    <name evidence="9" type="ORF">LX70_02449</name>
</gene>
<evidence type="ECO:0000256" key="4">
    <source>
        <dbReference type="ARBA" id="ARBA00022759"/>
    </source>
</evidence>
<proteinExistence type="inferred from homology"/>
<feature type="binding site" evidence="7">
    <location>
        <position position="135"/>
    </location>
    <ligand>
        <name>Zn(2+)</name>
        <dbReference type="ChEBI" id="CHEBI:29105"/>
        <note>catalytic</note>
    </ligand>
</feature>
<dbReference type="Pfam" id="PF02130">
    <property type="entry name" value="YbeY"/>
    <property type="match status" value="1"/>
</dbReference>
<comment type="caution">
    <text evidence="9">The sequence shown here is derived from an EMBL/GenBank/DDBJ whole genome shotgun (WGS) entry which is preliminary data.</text>
</comment>
<dbReference type="GO" id="GO:0006364">
    <property type="term" value="P:rRNA processing"/>
    <property type="evidence" value="ECO:0007669"/>
    <property type="project" value="UniProtKB-UniRule"/>
</dbReference>
<dbReference type="GO" id="GO:0004521">
    <property type="term" value="F:RNA endonuclease activity"/>
    <property type="evidence" value="ECO:0007669"/>
    <property type="project" value="UniProtKB-UniRule"/>
</dbReference>
<dbReference type="GO" id="GO:0004222">
    <property type="term" value="F:metalloendopeptidase activity"/>
    <property type="evidence" value="ECO:0007669"/>
    <property type="project" value="InterPro"/>
</dbReference>
<dbReference type="EMBL" id="PVEP01000005">
    <property type="protein sequence ID" value="PQV56185.1"/>
    <property type="molecule type" value="Genomic_DNA"/>
</dbReference>
<evidence type="ECO:0000256" key="3">
    <source>
        <dbReference type="ARBA" id="ARBA00022723"/>
    </source>
</evidence>
<keyword evidence="7" id="KW-0963">Cytoplasm</keyword>
<evidence type="ECO:0000313" key="9">
    <source>
        <dbReference type="EMBL" id="PQV56185.1"/>
    </source>
</evidence>
<reference evidence="9 10" key="1">
    <citation type="submission" date="2018-02" db="EMBL/GenBank/DDBJ databases">
        <title>Genomic Encyclopedia of Archaeal and Bacterial Type Strains, Phase II (KMG-II): from individual species to whole genera.</title>
        <authorList>
            <person name="Goeker M."/>
        </authorList>
    </citation>
    <scope>NUCLEOTIDE SEQUENCE [LARGE SCALE GENOMIC DNA]</scope>
    <source>
        <strain evidence="9 10">DSM 18921</strain>
    </source>
</reference>
<evidence type="ECO:0000256" key="6">
    <source>
        <dbReference type="ARBA" id="ARBA00022833"/>
    </source>
</evidence>
<dbReference type="InterPro" id="IPR002036">
    <property type="entry name" value="YbeY"/>
</dbReference>
<dbReference type="AlphaFoldDB" id="A0A2S8S5X0"/>
<dbReference type="EC" id="3.1.-.-" evidence="7"/>
<feature type="binding site" evidence="7">
    <location>
        <position position="139"/>
    </location>
    <ligand>
        <name>Zn(2+)</name>
        <dbReference type="ChEBI" id="CHEBI:29105"/>
        <note>catalytic</note>
    </ligand>
</feature>
<comment type="subcellular location">
    <subcellularLocation>
        <location evidence="7">Cytoplasm</location>
    </subcellularLocation>
</comment>
<evidence type="ECO:0000256" key="2">
    <source>
        <dbReference type="ARBA" id="ARBA00022722"/>
    </source>
</evidence>
<protein>
    <recommendedName>
        <fullName evidence="7">Endoribonuclease YbeY</fullName>
        <ecNumber evidence="7">3.1.-.-</ecNumber>
    </recommendedName>
</protein>
<organism evidence="9 10">
    <name type="scientific">Albidovulum denitrificans</name>
    <dbReference type="NCBI Taxonomy" id="404881"/>
    <lineage>
        <taxon>Bacteria</taxon>
        <taxon>Pseudomonadati</taxon>
        <taxon>Pseudomonadota</taxon>
        <taxon>Alphaproteobacteria</taxon>
        <taxon>Rhodobacterales</taxon>
        <taxon>Paracoccaceae</taxon>
        <taxon>Albidovulum</taxon>
    </lineage>
</organism>
<evidence type="ECO:0000313" key="10">
    <source>
        <dbReference type="Proteomes" id="UP000238338"/>
    </source>
</evidence>
<evidence type="ECO:0000256" key="7">
    <source>
        <dbReference type="HAMAP-Rule" id="MF_00009"/>
    </source>
</evidence>
<evidence type="ECO:0000256" key="1">
    <source>
        <dbReference type="ARBA" id="ARBA00010875"/>
    </source>
</evidence>
<dbReference type="Proteomes" id="UP000238338">
    <property type="component" value="Unassembled WGS sequence"/>
</dbReference>
<keyword evidence="7" id="KW-0698">rRNA processing</keyword>
<dbReference type="GO" id="GO:0008270">
    <property type="term" value="F:zinc ion binding"/>
    <property type="evidence" value="ECO:0007669"/>
    <property type="project" value="UniProtKB-UniRule"/>
</dbReference>
<comment type="cofactor">
    <cofactor evidence="7">
        <name>Zn(2+)</name>
        <dbReference type="ChEBI" id="CHEBI:29105"/>
    </cofactor>
    <text evidence="7">Binds 1 zinc ion.</text>
</comment>
<keyword evidence="7" id="KW-0690">Ribosome biogenesis</keyword>
<keyword evidence="3 7" id="KW-0479">Metal-binding</keyword>
<evidence type="ECO:0000256" key="5">
    <source>
        <dbReference type="ARBA" id="ARBA00022801"/>
    </source>
</evidence>
<dbReference type="GO" id="GO:0005737">
    <property type="term" value="C:cytoplasm"/>
    <property type="evidence" value="ECO:0007669"/>
    <property type="project" value="UniProtKB-SubCell"/>
</dbReference>
<name>A0A2S8S5X0_9RHOB</name>
<dbReference type="SUPFAM" id="SSF55486">
    <property type="entry name" value="Metalloproteases ('zincins'), catalytic domain"/>
    <property type="match status" value="1"/>
</dbReference>
<dbReference type="InterPro" id="IPR023091">
    <property type="entry name" value="MetalPrtase_cat_dom_sf_prd"/>
</dbReference>
<comment type="similarity">
    <text evidence="1 7">Belongs to the endoribonuclease YbeY family.</text>
</comment>
<keyword evidence="4 7" id="KW-0255">Endonuclease</keyword>
<dbReference type="Gene3D" id="3.40.390.30">
    <property type="entry name" value="Metalloproteases ('zincins'), catalytic domain"/>
    <property type="match status" value="1"/>
</dbReference>
<dbReference type="PROSITE" id="PS01306">
    <property type="entry name" value="UPF0054"/>
    <property type="match status" value="1"/>
</dbReference>
<dbReference type="InterPro" id="IPR020549">
    <property type="entry name" value="YbeY_CS"/>
</dbReference>
<feature type="region of interest" description="Disordered" evidence="8">
    <location>
        <begin position="71"/>
        <end position="98"/>
    </location>
</feature>
<feature type="binding site" evidence="7">
    <location>
        <position position="145"/>
    </location>
    <ligand>
        <name>Zn(2+)</name>
        <dbReference type="ChEBI" id="CHEBI:29105"/>
        <note>catalytic</note>
    </ligand>
</feature>
<accession>A0A2S8S5X0</accession>
<dbReference type="PANTHER" id="PTHR46986:SF1">
    <property type="entry name" value="ENDORIBONUCLEASE YBEY, CHLOROPLASTIC"/>
    <property type="match status" value="1"/>
</dbReference>
<evidence type="ECO:0000256" key="8">
    <source>
        <dbReference type="SAM" id="MobiDB-lite"/>
    </source>
</evidence>
<keyword evidence="10" id="KW-1185">Reference proteome</keyword>